<feature type="compositionally biased region" description="Acidic residues" evidence="2">
    <location>
        <begin position="360"/>
        <end position="389"/>
    </location>
</feature>
<dbReference type="PANTHER" id="PTHR33026">
    <property type="entry name" value="OS06G0360600 PROTEIN"/>
    <property type="match status" value="1"/>
</dbReference>
<feature type="compositionally biased region" description="Basic and acidic residues" evidence="2">
    <location>
        <begin position="13"/>
        <end position="22"/>
    </location>
</feature>
<keyword evidence="1" id="KW-0175">Coiled coil</keyword>
<organism evidence="4 5">
    <name type="scientific">Triticum aestivum</name>
    <name type="common">Wheat</name>
    <dbReference type="NCBI Taxonomy" id="4565"/>
    <lineage>
        <taxon>Eukaryota</taxon>
        <taxon>Viridiplantae</taxon>
        <taxon>Streptophyta</taxon>
        <taxon>Embryophyta</taxon>
        <taxon>Tracheophyta</taxon>
        <taxon>Spermatophyta</taxon>
        <taxon>Magnoliopsida</taxon>
        <taxon>Liliopsida</taxon>
        <taxon>Poales</taxon>
        <taxon>Poaceae</taxon>
        <taxon>BOP clade</taxon>
        <taxon>Pooideae</taxon>
        <taxon>Triticodae</taxon>
        <taxon>Triticeae</taxon>
        <taxon>Triticinae</taxon>
        <taxon>Triticum</taxon>
    </lineage>
</organism>
<dbReference type="AlphaFoldDB" id="A0A7H4LPK4"/>
<feature type="compositionally biased region" description="Low complexity" evidence="2">
    <location>
        <begin position="24"/>
        <end position="35"/>
    </location>
</feature>
<evidence type="ECO:0000259" key="3">
    <source>
        <dbReference type="Pfam" id="PF04195"/>
    </source>
</evidence>
<dbReference type="EMBL" id="LS480641">
    <property type="protein sequence ID" value="SPT20543.1"/>
    <property type="molecule type" value="Genomic_DNA"/>
</dbReference>
<feature type="compositionally biased region" description="Basic and acidic residues" evidence="2">
    <location>
        <begin position="393"/>
        <end position="410"/>
    </location>
</feature>
<dbReference type="Proteomes" id="UP000280104">
    <property type="component" value="Chromosome II"/>
</dbReference>
<evidence type="ECO:0000256" key="2">
    <source>
        <dbReference type="SAM" id="MobiDB-lite"/>
    </source>
</evidence>
<feature type="domain" description="Transposase (putative) gypsy type" evidence="3">
    <location>
        <begin position="88"/>
        <end position="150"/>
    </location>
</feature>
<dbReference type="InterPro" id="IPR007321">
    <property type="entry name" value="Transposase_28"/>
</dbReference>
<feature type="compositionally biased region" description="Polar residues" evidence="2">
    <location>
        <begin position="479"/>
        <end position="489"/>
    </location>
</feature>
<feature type="coiled-coil region" evidence="1">
    <location>
        <begin position="635"/>
        <end position="715"/>
    </location>
</feature>
<protein>
    <recommendedName>
        <fullName evidence="3">Transposase (putative) gypsy type domain-containing protein</fullName>
    </recommendedName>
</protein>
<name>A0A7H4LPK4_WHEAT</name>
<sequence length="801" mass="88844">MVKEKTAALERAKKVLATEKAKGRSTSRSGSSSRSRLPKGWVQGDWIQSTITEKDLLDMANDGLIPHGVARLPGKEWQPQPEEGECVLLATHVDRGFSLPPSVFFRGFLNFFGAQLHHFTPNSIAYLAAFVSMCENFLGCRPHWGLFKHISTCRSQTVKKASPGDERTQVVQMCGGLGIQVRNKSTFPAMTFPESVRGWQSTWFYCQNEPTPGQSSGLPQFTMDRVNKPSSLKVIPEERADVKMLMDRVVQLVRDGVTGMDLLEVFLRRRIQPLQFRSHCMWLYRGTEDETRIHPEAVNDATVERSMAAVTGNKDNPRGSRRIPPLDHHSVPDKALTKLYSMPNGAQAPTEEGEASGGESQEEWDSDAAEDDDDDDDDDEDEEEEEEEVVPPRSERRSKLVHDPVTERGKGVATVAQSTKRPRTTSPTPTEKAPKQSKVAPSKPTKLLPKMKVSIPSISGAATFETSGKADDHEMEDAATSNPAPSNVIITLPDDDEDEEPLKHRRSRKASAGREAQDVTAPETLVAGEENTTRHTVSFAVPLTSAHPASSSAGQPSFFTTHHVPEDQASAAKEAIRQAGIMMEQVKTIRDASQAAYDASSSLQSNVQKSCDLAARYTELEHKPIQLELDLKLVQENLTKAKEETNGKVKEAQKKKDLELSEKIKLADEKLASVTKLEEEKTNLKAALEIANKEVDRLKTDKIALTDKINQLTGKKNDLEAFLSGLAKKLFLMLEEFCRNFEEETSQLEPNLDPVNSPMNDEVAMNVFRLESRVAAIVDYLARLKVATSRIDSTLWPRATL</sequence>
<feature type="compositionally biased region" description="Basic and acidic residues" evidence="2">
    <location>
        <begin position="324"/>
        <end position="336"/>
    </location>
</feature>
<dbReference type="PANTHER" id="PTHR33026:SF7">
    <property type="entry name" value="OS03G0100275 PROTEIN"/>
    <property type="match status" value="1"/>
</dbReference>
<evidence type="ECO:0000313" key="4">
    <source>
        <dbReference type="EMBL" id="SPT20543.1"/>
    </source>
</evidence>
<reference evidence="4 5" key="1">
    <citation type="submission" date="2018-05" db="EMBL/GenBank/DDBJ databases">
        <authorList>
            <person name="Thind KAUR A."/>
        </authorList>
    </citation>
    <scope>NUCLEOTIDE SEQUENCE [LARGE SCALE GENOMIC DNA]</scope>
</reference>
<dbReference type="Pfam" id="PF04195">
    <property type="entry name" value="Transposase_28"/>
    <property type="match status" value="1"/>
</dbReference>
<proteinExistence type="predicted"/>
<accession>A0A7H4LPK4</accession>
<evidence type="ECO:0000313" key="5">
    <source>
        <dbReference type="Proteomes" id="UP000280104"/>
    </source>
</evidence>
<evidence type="ECO:0000256" key="1">
    <source>
        <dbReference type="SAM" id="Coils"/>
    </source>
</evidence>
<gene>
    <name evidence="4" type="ORF">CAMPLR22A2D_LOCUS5176</name>
</gene>
<feature type="region of interest" description="Disordered" evidence="2">
    <location>
        <begin position="302"/>
        <end position="532"/>
    </location>
</feature>
<feature type="region of interest" description="Disordered" evidence="2">
    <location>
        <begin position="13"/>
        <end position="38"/>
    </location>
</feature>